<feature type="region of interest" description="Disordered" evidence="1">
    <location>
        <begin position="160"/>
        <end position="187"/>
    </location>
</feature>
<reference evidence="2" key="2">
    <citation type="submission" date="2023-06" db="EMBL/GenBank/DDBJ databases">
        <authorList>
            <person name="Ma L."/>
            <person name="Liu K.-W."/>
            <person name="Li Z."/>
            <person name="Hsiao Y.-Y."/>
            <person name="Qi Y."/>
            <person name="Fu T."/>
            <person name="Tang G."/>
            <person name="Zhang D."/>
            <person name="Sun W.-H."/>
            <person name="Liu D.-K."/>
            <person name="Li Y."/>
            <person name="Chen G.-Z."/>
            <person name="Liu X.-D."/>
            <person name="Liao X.-Y."/>
            <person name="Jiang Y.-T."/>
            <person name="Yu X."/>
            <person name="Hao Y."/>
            <person name="Huang J."/>
            <person name="Zhao X.-W."/>
            <person name="Ke S."/>
            <person name="Chen Y.-Y."/>
            <person name="Wu W.-L."/>
            <person name="Hsu J.-L."/>
            <person name="Lin Y.-F."/>
            <person name="Huang M.-D."/>
            <person name="Li C.-Y."/>
            <person name="Huang L."/>
            <person name="Wang Z.-W."/>
            <person name="Zhao X."/>
            <person name="Zhong W.-Y."/>
            <person name="Peng D.-H."/>
            <person name="Ahmad S."/>
            <person name="Lan S."/>
            <person name="Zhang J.-S."/>
            <person name="Tsai W.-C."/>
            <person name="Van De Peer Y."/>
            <person name="Liu Z.-J."/>
        </authorList>
    </citation>
    <scope>NUCLEOTIDE SEQUENCE</scope>
    <source>
        <strain evidence="2">CP</strain>
        <tissue evidence="2">Leaves</tissue>
    </source>
</reference>
<keyword evidence="3" id="KW-1185">Reference proteome</keyword>
<sequence length="187" mass="20564">MASNATIHQRFSWPLFASSSQLTLRRSFIGNDVCLGIRATQLNLHLSLSLHHVGDSKRSSWPIAAVGSGLEASITDSEKNDDIKLGNVDIVVESRDDDKICLRVDLAGEETQKVFDDVLTNLARTAPPIPGFRRTKGEKLKVKNNFKTIQTAEELESAFTPGNEFGFNATMEFEKPEPEPEADSSSS</sequence>
<dbReference type="EMBL" id="JAUJYO010000016">
    <property type="protein sequence ID" value="KAK1293932.1"/>
    <property type="molecule type" value="Genomic_DNA"/>
</dbReference>
<organism evidence="2 3">
    <name type="scientific">Acorus calamus</name>
    <name type="common">Sweet flag</name>
    <dbReference type="NCBI Taxonomy" id="4465"/>
    <lineage>
        <taxon>Eukaryota</taxon>
        <taxon>Viridiplantae</taxon>
        <taxon>Streptophyta</taxon>
        <taxon>Embryophyta</taxon>
        <taxon>Tracheophyta</taxon>
        <taxon>Spermatophyta</taxon>
        <taxon>Magnoliopsida</taxon>
        <taxon>Liliopsida</taxon>
        <taxon>Acoraceae</taxon>
        <taxon>Acorus</taxon>
    </lineage>
</organism>
<name>A0AAV9D0Z1_ACOCL</name>
<dbReference type="GO" id="GO:0051083">
    <property type="term" value="P:'de novo' cotranslational protein folding"/>
    <property type="evidence" value="ECO:0007669"/>
    <property type="project" value="TreeGrafter"/>
</dbReference>
<protein>
    <recommendedName>
        <fullName evidence="4">Trigger factor ribosome-binding bacterial domain-containing protein</fullName>
    </recommendedName>
</protein>
<dbReference type="GO" id="GO:0003755">
    <property type="term" value="F:peptidyl-prolyl cis-trans isomerase activity"/>
    <property type="evidence" value="ECO:0007669"/>
    <property type="project" value="TreeGrafter"/>
</dbReference>
<dbReference type="GO" id="GO:0043335">
    <property type="term" value="P:protein unfolding"/>
    <property type="evidence" value="ECO:0007669"/>
    <property type="project" value="TreeGrafter"/>
</dbReference>
<dbReference type="GO" id="GO:0043022">
    <property type="term" value="F:ribosome binding"/>
    <property type="evidence" value="ECO:0007669"/>
    <property type="project" value="TreeGrafter"/>
</dbReference>
<accession>A0AAV9D0Z1</accession>
<comment type="caution">
    <text evidence="2">The sequence shown here is derived from an EMBL/GenBank/DDBJ whole genome shotgun (WGS) entry which is preliminary data.</text>
</comment>
<evidence type="ECO:0000313" key="2">
    <source>
        <dbReference type="EMBL" id="KAK1293932.1"/>
    </source>
</evidence>
<dbReference type="InterPro" id="IPR036611">
    <property type="entry name" value="Trigger_fac_ribosome-bd_sf"/>
</dbReference>
<reference evidence="2" key="1">
    <citation type="journal article" date="2023" name="Nat. Commun.">
        <title>Diploid and tetraploid genomes of Acorus and the evolution of monocots.</title>
        <authorList>
            <person name="Ma L."/>
            <person name="Liu K.W."/>
            <person name="Li Z."/>
            <person name="Hsiao Y.Y."/>
            <person name="Qi Y."/>
            <person name="Fu T."/>
            <person name="Tang G.D."/>
            <person name="Zhang D."/>
            <person name="Sun W.H."/>
            <person name="Liu D.K."/>
            <person name="Li Y."/>
            <person name="Chen G.Z."/>
            <person name="Liu X.D."/>
            <person name="Liao X.Y."/>
            <person name="Jiang Y.T."/>
            <person name="Yu X."/>
            <person name="Hao Y."/>
            <person name="Huang J."/>
            <person name="Zhao X.W."/>
            <person name="Ke S."/>
            <person name="Chen Y.Y."/>
            <person name="Wu W.L."/>
            <person name="Hsu J.L."/>
            <person name="Lin Y.F."/>
            <person name="Huang M.D."/>
            <person name="Li C.Y."/>
            <person name="Huang L."/>
            <person name="Wang Z.W."/>
            <person name="Zhao X."/>
            <person name="Zhong W.Y."/>
            <person name="Peng D.H."/>
            <person name="Ahmad S."/>
            <person name="Lan S."/>
            <person name="Zhang J.S."/>
            <person name="Tsai W.C."/>
            <person name="Van de Peer Y."/>
            <person name="Liu Z.J."/>
        </authorList>
    </citation>
    <scope>NUCLEOTIDE SEQUENCE</scope>
    <source>
        <strain evidence="2">CP</strain>
    </source>
</reference>
<dbReference type="GO" id="GO:0015031">
    <property type="term" value="P:protein transport"/>
    <property type="evidence" value="ECO:0007669"/>
    <property type="project" value="InterPro"/>
</dbReference>
<dbReference type="PANTHER" id="PTHR30560">
    <property type="entry name" value="TRIGGER FACTOR CHAPERONE AND PEPTIDYL-PROLYL CIS/TRANS ISOMERASE"/>
    <property type="match status" value="1"/>
</dbReference>
<dbReference type="Gene3D" id="3.30.70.1050">
    <property type="entry name" value="Trigger factor ribosome-binding domain"/>
    <property type="match status" value="1"/>
</dbReference>
<dbReference type="Proteomes" id="UP001180020">
    <property type="component" value="Unassembled WGS sequence"/>
</dbReference>
<evidence type="ECO:0000313" key="3">
    <source>
        <dbReference type="Proteomes" id="UP001180020"/>
    </source>
</evidence>
<gene>
    <name evidence="2" type="ORF">QJS10_CPA16g00121</name>
</gene>
<dbReference type="PANTHER" id="PTHR30560:SF4">
    <property type="entry name" value="OS01G0894700 PROTEIN"/>
    <property type="match status" value="1"/>
</dbReference>
<dbReference type="InterPro" id="IPR005215">
    <property type="entry name" value="Trig_fac"/>
</dbReference>
<dbReference type="GO" id="GO:0044183">
    <property type="term" value="F:protein folding chaperone"/>
    <property type="evidence" value="ECO:0007669"/>
    <property type="project" value="TreeGrafter"/>
</dbReference>
<dbReference type="AlphaFoldDB" id="A0AAV9D0Z1"/>
<evidence type="ECO:0000256" key="1">
    <source>
        <dbReference type="SAM" id="MobiDB-lite"/>
    </source>
</evidence>
<evidence type="ECO:0008006" key="4">
    <source>
        <dbReference type="Google" id="ProtNLM"/>
    </source>
</evidence>
<proteinExistence type="predicted"/>